<dbReference type="InterPro" id="IPR052516">
    <property type="entry name" value="N-heterocyclic_Hydroxylase"/>
</dbReference>
<feature type="domain" description="Aldehyde oxidase/xanthine dehydrogenase second molybdopterin binding" evidence="2">
    <location>
        <begin position="50"/>
        <end position="328"/>
    </location>
</feature>
<dbReference type="PANTHER" id="PTHR47495:SF2">
    <property type="entry name" value="ALDEHYDE DEHYDROGENASE"/>
    <property type="match status" value="1"/>
</dbReference>
<proteinExistence type="predicted"/>
<comment type="caution">
    <text evidence="3">The sequence shown here is derived from an EMBL/GenBank/DDBJ whole genome shotgun (WGS) entry which is preliminary data.</text>
</comment>
<dbReference type="AlphaFoldDB" id="A0A9X5AR57"/>
<evidence type="ECO:0000259" key="2">
    <source>
        <dbReference type="Pfam" id="PF20256"/>
    </source>
</evidence>
<gene>
    <name evidence="3" type="ORF">GJ689_01005</name>
</gene>
<evidence type="ECO:0000256" key="1">
    <source>
        <dbReference type="SAM" id="MobiDB-lite"/>
    </source>
</evidence>
<protein>
    <submittedName>
        <fullName evidence="3">Molybdopterin-dependent oxidoreductase</fullName>
    </submittedName>
</protein>
<dbReference type="GO" id="GO:0016491">
    <property type="term" value="F:oxidoreductase activity"/>
    <property type="evidence" value="ECO:0007669"/>
    <property type="project" value="InterPro"/>
</dbReference>
<dbReference type="EMBL" id="WNKV01000001">
    <property type="protein sequence ID" value="MTW14795.1"/>
    <property type="molecule type" value="Genomic_DNA"/>
</dbReference>
<dbReference type="InterPro" id="IPR046867">
    <property type="entry name" value="AldOxase/xan_DH_MoCoBD2"/>
</dbReference>
<dbReference type="Pfam" id="PF20256">
    <property type="entry name" value="MoCoBD_2"/>
    <property type="match status" value="1"/>
</dbReference>
<organism evidence="3 4">
    <name type="scientific">Rhodoplanes serenus</name>
    <dbReference type="NCBI Taxonomy" id="200615"/>
    <lineage>
        <taxon>Bacteria</taxon>
        <taxon>Pseudomonadati</taxon>
        <taxon>Pseudomonadota</taxon>
        <taxon>Alphaproteobacteria</taxon>
        <taxon>Hyphomicrobiales</taxon>
        <taxon>Nitrobacteraceae</taxon>
        <taxon>Rhodoplanes</taxon>
    </lineage>
</organism>
<feature type="compositionally biased region" description="Basic and acidic residues" evidence="1">
    <location>
        <begin position="30"/>
        <end position="52"/>
    </location>
</feature>
<evidence type="ECO:0000313" key="4">
    <source>
        <dbReference type="Proteomes" id="UP000438991"/>
    </source>
</evidence>
<dbReference type="InterPro" id="IPR037165">
    <property type="entry name" value="AldOxase/xan_DH_Mopterin-bd_sf"/>
</dbReference>
<evidence type="ECO:0000313" key="3">
    <source>
        <dbReference type="EMBL" id="MTW14795.1"/>
    </source>
</evidence>
<dbReference type="Proteomes" id="UP000438991">
    <property type="component" value="Unassembled WGS sequence"/>
</dbReference>
<dbReference type="Gene3D" id="3.30.365.10">
    <property type="entry name" value="Aldehyde oxidase/xanthine dehydrogenase, molybdopterin binding domain"/>
    <property type="match status" value="2"/>
</dbReference>
<feature type="compositionally biased region" description="Basic and acidic residues" evidence="1">
    <location>
        <begin position="1"/>
        <end position="12"/>
    </location>
</feature>
<accession>A0A9X5AR57</accession>
<name>A0A9X5AR57_9BRAD</name>
<feature type="region of interest" description="Disordered" evidence="1">
    <location>
        <begin position="1"/>
        <end position="52"/>
    </location>
</feature>
<reference evidence="3 4" key="1">
    <citation type="submission" date="2019-11" db="EMBL/GenBank/DDBJ databases">
        <title>Whole-genome sequence of Rhodoplanes serenus DSM 18633, type strain.</title>
        <authorList>
            <person name="Kyndt J.A."/>
            <person name="Meyer T.E."/>
        </authorList>
    </citation>
    <scope>NUCLEOTIDE SEQUENCE [LARGE SCALE GENOMIC DNA]</scope>
    <source>
        <strain evidence="3 4">DSM 18633</strain>
    </source>
</reference>
<sequence length="400" mass="42047">MLRLRVADGRDRPRSRHRSGGDPAAQHVPRGLDELHRPGAAQREGERVARERREEVRLGGAVMKRRGRGLASMWYPVGFTVAANPSGAVVKVNEDGTAVVLTGTVETGQGALGVLSQIAAEALGIAPNDIHIVSGDTDTCPMDTGAIASRTTYITGNAIAAAAAMARDTLFEVAAGMLGVKASQLEAKDHKIQVKGFPARNVPIADVALRAHIVNGTPPIGSATWNPPTVPLDPETGQGKPFGTYVYATQIAEVDVDDETGEVEVLRVTASHDCGTAINPMLVEGQIEGGVFMGLGFAVQEEILFDKQGKQINCNLTNYIMPTTLDMPAVECDIVDSYDETGPFGAKAVGEPSLVPTAAAICNAIYDAVGVRIMSLPATAEKVLAGIKAKRAAEQKQIPA</sequence>
<dbReference type="SUPFAM" id="SSF56003">
    <property type="entry name" value="Molybdenum cofactor-binding domain"/>
    <property type="match status" value="1"/>
</dbReference>
<dbReference type="PANTHER" id="PTHR47495">
    <property type="entry name" value="ALDEHYDE DEHYDROGENASE"/>
    <property type="match status" value="1"/>
</dbReference>